<keyword evidence="3" id="KW-1185">Reference proteome</keyword>
<proteinExistence type="predicted"/>
<name>A0AA38MEF4_9CUCU</name>
<feature type="transmembrane region" description="Helical" evidence="1">
    <location>
        <begin position="20"/>
        <end position="39"/>
    </location>
</feature>
<protein>
    <submittedName>
        <fullName evidence="2">Uncharacterized protein</fullName>
    </submittedName>
</protein>
<comment type="caution">
    <text evidence="2">The sequence shown here is derived from an EMBL/GenBank/DDBJ whole genome shotgun (WGS) entry which is preliminary data.</text>
</comment>
<dbReference type="EMBL" id="JALNTZ010000004">
    <property type="protein sequence ID" value="KAJ3653271.1"/>
    <property type="molecule type" value="Genomic_DNA"/>
</dbReference>
<sequence>MPQPDIMMVPLRMLVMVAGNTRVLGLCVVIPISMLPLHLSTRRSMRISNNSESRRGRWVITTPLLNSSRGRRRSAVRFPLESLTREPQRSWKRSLSGRGHSSGRLKLESMLTQRNLSVLARLNV</sequence>
<evidence type="ECO:0000313" key="3">
    <source>
        <dbReference type="Proteomes" id="UP001168821"/>
    </source>
</evidence>
<accession>A0AA38MEF4</accession>
<reference evidence="2" key="1">
    <citation type="journal article" date="2023" name="G3 (Bethesda)">
        <title>Whole genome assemblies of Zophobas morio and Tenebrio molitor.</title>
        <authorList>
            <person name="Kaur S."/>
            <person name="Stinson S.A."/>
            <person name="diCenzo G.C."/>
        </authorList>
    </citation>
    <scope>NUCLEOTIDE SEQUENCE</scope>
    <source>
        <strain evidence="2">QUZm001</strain>
    </source>
</reference>
<keyword evidence="1" id="KW-1133">Transmembrane helix</keyword>
<keyword evidence="1" id="KW-0812">Transmembrane</keyword>
<keyword evidence="1" id="KW-0472">Membrane</keyword>
<evidence type="ECO:0000256" key="1">
    <source>
        <dbReference type="SAM" id="Phobius"/>
    </source>
</evidence>
<gene>
    <name evidence="2" type="ORF">Zmor_012531</name>
</gene>
<evidence type="ECO:0000313" key="2">
    <source>
        <dbReference type="EMBL" id="KAJ3653271.1"/>
    </source>
</evidence>
<dbReference type="AlphaFoldDB" id="A0AA38MEF4"/>
<organism evidence="2 3">
    <name type="scientific">Zophobas morio</name>
    <dbReference type="NCBI Taxonomy" id="2755281"/>
    <lineage>
        <taxon>Eukaryota</taxon>
        <taxon>Metazoa</taxon>
        <taxon>Ecdysozoa</taxon>
        <taxon>Arthropoda</taxon>
        <taxon>Hexapoda</taxon>
        <taxon>Insecta</taxon>
        <taxon>Pterygota</taxon>
        <taxon>Neoptera</taxon>
        <taxon>Endopterygota</taxon>
        <taxon>Coleoptera</taxon>
        <taxon>Polyphaga</taxon>
        <taxon>Cucujiformia</taxon>
        <taxon>Tenebrionidae</taxon>
        <taxon>Zophobas</taxon>
    </lineage>
</organism>
<dbReference type="Proteomes" id="UP001168821">
    <property type="component" value="Unassembled WGS sequence"/>
</dbReference>